<accession>A0A6M4WS51</accession>
<evidence type="ECO:0000313" key="3">
    <source>
        <dbReference type="Proteomes" id="UP000502665"/>
    </source>
</evidence>
<feature type="compositionally biased region" description="Basic and acidic residues" evidence="1">
    <location>
        <begin position="43"/>
        <end position="61"/>
    </location>
</feature>
<name>A0A6M4WS51_9ACTN</name>
<organism evidence="2 3">
    <name type="scientific">Streptomyces asoensis</name>
    <dbReference type="NCBI Taxonomy" id="249586"/>
    <lineage>
        <taxon>Bacteria</taxon>
        <taxon>Bacillati</taxon>
        <taxon>Actinomycetota</taxon>
        <taxon>Actinomycetes</taxon>
        <taxon>Kitasatosporales</taxon>
        <taxon>Streptomycetaceae</taxon>
        <taxon>Streptomyces</taxon>
    </lineage>
</organism>
<evidence type="ECO:0000256" key="1">
    <source>
        <dbReference type="SAM" id="MobiDB-lite"/>
    </source>
</evidence>
<sequence length="61" mass="6922">MGILDRFKSNKAAQDKAKNMSDAAEQKANEKTGNKYESQVDSGQRKLHERLGMDEERPDQP</sequence>
<dbReference type="Pfam" id="PF14013">
    <property type="entry name" value="MT0933_antitox"/>
    <property type="match status" value="1"/>
</dbReference>
<evidence type="ECO:0000313" key="2">
    <source>
        <dbReference type="EMBL" id="QJT02195.1"/>
    </source>
</evidence>
<dbReference type="EMBL" id="CP049838">
    <property type="protein sequence ID" value="QJT02195.1"/>
    <property type="molecule type" value="Genomic_DNA"/>
</dbReference>
<reference evidence="2" key="1">
    <citation type="submission" date="2020-03" db="EMBL/GenBank/DDBJ databases">
        <title>Molecular networking-based the target discovery of potent antiproliferative macrolactams: 5/6/7/16 polycyclic ansamycins and glycosylated trienomycin from Streptomyces cacaoi subsp. asoensis.</title>
        <authorList>
            <person name="Liu L.-L."/>
        </authorList>
    </citation>
    <scope>NUCLEOTIDE SEQUENCE [LARGE SCALE GENOMIC DNA]</scope>
    <source>
        <strain evidence="2">H2S5</strain>
    </source>
</reference>
<proteinExistence type="predicted"/>
<dbReference type="Proteomes" id="UP000502665">
    <property type="component" value="Chromosome"/>
</dbReference>
<protein>
    <submittedName>
        <fullName evidence="2">Antitoxin</fullName>
    </submittedName>
</protein>
<keyword evidence="3" id="KW-1185">Reference proteome</keyword>
<dbReference type="AlphaFoldDB" id="A0A6M4WS51"/>
<dbReference type="InterPro" id="IPR028037">
    <property type="entry name" value="Antitoxin_Rv0909/MT0933"/>
</dbReference>
<dbReference type="RefSeq" id="WP_171397719.1">
    <property type="nucleotide sequence ID" value="NZ_CP049838.1"/>
</dbReference>
<feature type="compositionally biased region" description="Basic and acidic residues" evidence="1">
    <location>
        <begin position="1"/>
        <end position="34"/>
    </location>
</feature>
<feature type="region of interest" description="Disordered" evidence="1">
    <location>
        <begin position="1"/>
        <end position="61"/>
    </location>
</feature>
<gene>
    <name evidence="2" type="ORF">G9272_19265</name>
</gene>